<keyword evidence="11" id="KW-0067">ATP-binding</keyword>
<evidence type="ECO:0000256" key="9">
    <source>
        <dbReference type="ARBA" id="ARBA00022741"/>
    </source>
</evidence>
<dbReference type="Pfam" id="PF13614">
    <property type="entry name" value="AAA_31"/>
    <property type="match status" value="1"/>
</dbReference>
<evidence type="ECO:0000256" key="12">
    <source>
        <dbReference type="ARBA" id="ARBA00022989"/>
    </source>
</evidence>
<dbReference type="EMBL" id="CP030840">
    <property type="protein sequence ID" value="AXC13683.1"/>
    <property type="molecule type" value="Genomic_DNA"/>
</dbReference>
<keyword evidence="7" id="KW-0808">Transferase</keyword>
<evidence type="ECO:0000256" key="16">
    <source>
        <dbReference type="SAM" id="Phobius"/>
    </source>
</evidence>
<evidence type="ECO:0000256" key="15">
    <source>
        <dbReference type="ARBA" id="ARBA00051245"/>
    </source>
</evidence>
<feature type="domain" description="Polysaccharide chain length determinant N-terminal" evidence="17">
    <location>
        <begin position="27"/>
        <end position="115"/>
    </location>
</feature>
<evidence type="ECO:0000256" key="8">
    <source>
        <dbReference type="ARBA" id="ARBA00022692"/>
    </source>
</evidence>
<dbReference type="InterPro" id="IPR050445">
    <property type="entry name" value="Bact_polysacc_biosynth/exp"/>
</dbReference>
<evidence type="ECO:0000256" key="6">
    <source>
        <dbReference type="ARBA" id="ARBA00022519"/>
    </source>
</evidence>
<keyword evidence="13 16" id="KW-0472">Membrane</keyword>
<evidence type="ECO:0000256" key="4">
    <source>
        <dbReference type="ARBA" id="ARBA00011903"/>
    </source>
</evidence>
<organism evidence="19 20">
    <name type="scientific">Acidisarcina polymorpha</name>
    <dbReference type="NCBI Taxonomy" id="2211140"/>
    <lineage>
        <taxon>Bacteria</taxon>
        <taxon>Pseudomonadati</taxon>
        <taxon>Acidobacteriota</taxon>
        <taxon>Terriglobia</taxon>
        <taxon>Terriglobales</taxon>
        <taxon>Acidobacteriaceae</taxon>
        <taxon>Acidisarcina</taxon>
    </lineage>
</organism>
<evidence type="ECO:0000256" key="3">
    <source>
        <dbReference type="ARBA" id="ARBA00008883"/>
    </source>
</evidence>
<dbReference type="Pfam" id="PF02706">
    <property type="entry name" value="Wzz"/>
    <property type="match status" value="1"/>
</dbReference>
<evidence type="ECO:0000256" key="5">
    <source>
        <dbReference type="ARBA" id="ARBA00022475"/>
    </source>
</evidence>
<dbReference type="OrthoDB" id="9794577at2"/>
<evidence type="ECO:0000259" key="18">
    <source>
        <dbReference type="Pfam" id="PF13614"/>
    </source>
</evidence>
<feature type="transmembrane region" description="Helical" evidence="16">
    <location>
        <begin position="465"/>
        <end position="487"/>
    </location>
</feature>
<accession>A0A2Z5G3A3</accession>
<dbReference type="GO" id="GO:0005886">
    <property type="term" value="C:plasma membrane"/>
    <property type="evidence" value="ECO:0007669"/>
    <property type="project" value="UniProtKB-SubCell"/>
</dbReference>
<dbReference type="NCBIfam" id="TIGR01007">
    <property type="entry name" value="eps_fam"/>
    <property type="match status" value="1"/>
</dbReference>
<comment type="similarity">
    <text evidence="2">Belongs to the CpsD/CapB family.</text>
</comment>
<dbReference type="InterPro" id="IPR003856">
    <property type="entry name" value="LPS_length_determ_N"/>
</dbReference>
<keyword evidence="5" id="KW-1003">Cell membrane</keyword>
<evidence type="ECO:0000256" key="11">
    <source>
        <dbReference type="ARBA" id="ARBA00022840"/>
    </source>
</evidence>
<evidence type="ECO:0000313" key="20">
    <source>
        <dbReference type="Proteomes" id="UP000253606"/>
    </source>
</evidence>
<evidence type="ECO:0000259" key="17">
    <source>
        <dbReference type="Pfam" id="PF02706"/>
    </source>
</evidence>
<evidence type="ECO:0000256" key="1">
    <source>
        <dbReference type="ARBA" id="ARBA00004429"/>
    </source>
</evidence>
<dbReference type="EC" id="2.7.10.2" evidence="4"/>
<protein>
    <recommendedName>
        <fullName evidence="4">non-specific protein-tyrosine kinase</fullName>
        <ecNumber evidence="4">2.7.10.2</ecNumber>
    </recommendedName>
</protein>
<evidence type="ECO:0000313" key="19">
    <source>
        <dbReference type="EMBL" id="AXC13683.1"/>
    </source>
</evidence>
<keyword evidence="9" id="KW-0547">Nucleotide-binding</keyword>
<dbReference type="SUPFAM" id="SSF52540">
    <property type="entry name" value="P-loop containing nucleoside triphosphate hydrolases"/>
    <property type="match status" value="1"/>
</dbReference>
<dbReference type="KEGG" id="abas:ACPOL_4410"/>
<dbReference type="GO" id="GO:0004715">
    <property type="term" value="F:non-membrane spanning protein tyrosine kinase activity"/>
    <property type="evidence" value="ECO:0007669"/>
    <property type="project" value="UniProtKB-EC"/>
</dbReference>
<sequence>MKTLPSPQSIYTPIPETPLTISDMGALVVRRRAIIAGVTFAFLAIASLYCLLSTRRYMATGTIQIQKDSSDALRLESMMQGGAADEDALDENITLQTQTNILQSDSLALRVIEDLHLDKTPDFESKFNPIDMVLGIFSPGGASDPPGASLQQSPGRMSHALKVFSKNLTVTPVVGTRLIQISYVSSDRKLAESVVNALAQDLTNFSFETRYKATAQTSQWLTSQMADLRKQSEALQAKVADLQKEAGVYTVGDGGPDGKTQAYSSDINRLELATTALSGAESNRILTGAVEQIVKTGDPELISGLAGSPMLGAASSGVASSLSLIQGLRSQEAVLQGQMAEYSSKFSPDYPKLVDMKSNLQVIQAAIASEVARMGARAENDFKVAKTAEAQSQMSYKALKKRADALNDKTIEYELTRQEATDSRTLYVSLLGRLKEAGLLEGLRSTNVSVVDPGRSPAKPTKPNIPLFLGGGLASGLFLGFCAALLFDTTDTKIQDLDELELMLGGVPIGILPAFDRPATFLRLTSSSGLDRIDAVDPVTRNVIALQQPNSGYVEALRAIRTSLYLSKGGSPPQVVLITSSIEGEGKSTLAANFAVLLARQGKKVLLVDGDLRRPKLHTTFDVAMEGGLSSILSGSSSEKDSSQYSAPVTSLPNLKLLVAGAPPTEPTDLLSSTRMLEALAAWRREYSFVIIDAAPVLSATDSVILSGLVDTTLLLGRYKYTDRQLLARSYRLLQMHGGSPTGIVLNGIEREAEKRYSCYGYSGSDLVTQRKGGEHANA</sequence>
<keyword evidence="14" id="KW-0829">Tyrosine-protein kinase</keyword>
<dbReference type="PANTHER" id="PTHR32309">
    <property type="entry name" value="TYROSINE-PROTEIN KINASE"/>
    <property type="match status" value="1"/>
</dbReference>
<comment type="catalytic activity">
    <reaction evidence="15">
        <text>L-tyrosyl-[protein] + ATP = O-phospho-L-tyrosyl-[protein] + ADP + H(+)</text>
        <dbReference type="Rhea" id="RHEA:10596"/>
        <dbReference type="Rhea" id="RHEA-COMP:10136"/>
        <dbReference type="Rhea" id="RHEA-COMP:20101"/>
        <dbReference type="ChEBI" id="CHEBI:15378"/>
        <dbReference type="ChEBI" id="CHEBI:30616"/>
        <dbReference type="ChEBI" id="CHEBI:46858"/>
        <dbReference type="ChEBI" id="CHEBI:61978"/>
        <dbReference type="ChEBI" id="CHEBI:456216"/>
        <dbReference type="EC" id="2.7.10.2"/>
    </reaction>
</comment>
<gene>
    <name evidence="19" type="ORF">ACPOL_4410</name>
</gene>
<keyword evidence="8 16" id="KW-0812">Transmembrane</keyword>
<comment type="subcellular location">
    <subcellularLocation>
        <location evidence="1">Cell inner membrane</location>
        <topology evidence="1">Multi-pass membrane protein</topology>
    </subcellularLocation>
</comment>
<keyword evidence="20" id="KW-1185">Reference proteome</keyword>
<keyword evidence="6" id="KW-0997">Cell inner membrane</keyword>
<comment type="similarity">
    <text evidence="3">Belongs to the etk/wzc family.</text>
</comment>
<evidence type="ECO:0000256" key="2">
    <source>
        <dbReference type="ARBA" id="ARBA00007316"/>
    </source>
</evidence>
<dbReference type="InterPro" id="IPR005702">
    <property type="entry name" value="Wzc-like_C"/>
</dbReference>
<evidence type="ECO:0000256" key="14">
    <source>
        <dbReference type="ARBA" id="ARBA00023137"/>
    </source>
</evidence>
<dbReference type="InterPro" id="IPR025669">
    <property type="entry name" value="AAA_dom"/>
</dbReference>
<keyword evidence="10 19" id="KW-0418">Kinase</keyword>
<reference evidence="19 20" key="1">
    <citation type="journal article" date="2018" name="Front. Microbiol.">
        <title>Hydrolytic Capabilities as a Key to Environmental Success: Chitinolytic and Cellulolytic Acidobacteria From Acidic Sub-arctic Soils and Boreal Peatlands.</title>
        <authorList>
            <person name="Belova S.E."/>
            <person name="Ravin N.V."/>
            <person name="Pankratov T.A."/>
            <person name="Rakitin A.L."/>
            <person name="Ivanova A.A."/>
            <person name="Beletsky A.V."/>
            <person name="Mardanov A.V."/>
            <person name="Sinninghe Damste J.S."/>
            <person name="Dedysh S.N."/>
        </authorList>
    </citation>
    <scope>NUCLEOTIDE SEQUENCE [LARGE SCALE GENOMIC DNA]</scope>
    <source>
        <strain evidence="19 20">SBC82</strain>
    </source>
</reference>
<dbReference type="AlphaFoldDB" id="A0A2Z5G3A3"/>
<dbReference type="CDD" id="cd05387">
    <property type="entry name" value="BY-kinase"/>
    <property type="match status" value="1"/>
</dbReference>
<evidence type="ECO:0000256" key="10">
    <source>
        <dbReference type="ARBA" id="ARBA00022777"/>
    </source>
</evidence>
<dbReference type="GO" id="GO:0005524">
    <property type="term" value="F:ATP binding"/>
    <property type="evidence" value="ECO:0007669"/>
    <property type="project" value="UniProtKB-KW"/>
</dbReference>
<dbReference type="Gene3D" id="3.40.50.300">
    <property type="entry name" value="P-loop containing nucleotide triphosphate hydrolases"/>
    <property type="match status" value="1"/>
</dbReference>
<dbReference type="InterPro" id="IPR027417">
    <property type="entry name" value="P-loop_NTPase"/>
</dbReference>
<evidence type="ECO:0000256" key="7">
    <source>
        <dbReference type="ARBA" id="ARBA00022679"/>
    </source>
</evidence>
<dbReference type="Proteomes" id="UP000253606">
    <property type="component" value="Chromosome"/>
</dbReference>
<feature type="transmembrane region" description="Helical" evidence="16">
    <location>
        <begin position="33"/>
        <end position="52"/>
    </location>
</feature>
<dbReference type="RefSeq" id="WP_150133070.1">
    <property type="nucleotide sequence ID" value="NZ_CP030840.1"/>
</dbReference>
<keyword evidence="12 16" id="KW-1133">Transmembrane helix</keyword>
<feature type="domain" description="AAA" evidence="18">
    <location>
        <begin position="583"/>
        <end position="706"/>
    </location>
</feature>
<name>A0A2Z5G3A3_9BACT</name>
<dbReference type="PANTHER" id="PTHR32309:SF13">
    <property type="entry name" value="FERRIC ENTEROBACTIN TRANSPORT PROTEIN FEPE"/>
    <property type="match status" value="1"/>
</dbReference>
<proteinExistence type="inferred from homology"/>
<evidence type="ECO:0000256" key="13">
    <source>
        <dbReference type="ARBA" id="ARBA00023136"/>
    </source>
</evidence>